<keyword evidence="2" id="KW-0812">Transmembrane</keyword>
<keyword evidence="5" id="KW-1185">Reference proteome</keyword>
<keyword evidence="2" id="KW-1133">Transmembrane helix</keyword>
<dbReference type="CDD" id="cd12087">
    <property type="entry name" value="TM_EGFR-like"/>
    <property type="match status" value="1"/>
</dbReference>
<proteinExistence type="predicted"/>
<evidence type="ECO:0000256" key="2">
    <source>
        <dbReference type="SAM" id="Phobius"/>
    </source>
</evidence>
<name>A0ABP9YZA0_9FUNG</name>
<feature type="chain" id="PRO_5046102526" description="Mid2 domain-containing protein" evidence="3">
    <location>
        <begin position="20"/>
        <end position="362"/>
    </location>
</feature>
<dbReference type="EMBL" id="BAABUK010000012">
    <property type="protein sequence ID" value="GAA5812189.1"/>
    <property type="molecule type" value="Genomic_DNA"/>
</dbReference>
<keyword evidence="3" id="KW-0732">Signal</keyword>
<evidence type="ECO:0000256" key="3">
    <source>
        <dbReference type="SAM" id="SignalP"/>
    </source>
</evidence>
<comment type="caution">
    <text evidence="4">The sequence shown here is derived from an EMBL/GenBank/DDBJ whole genome shotgun (WGS) entry which is preliminary data.</text>
</comment>
<feature type="signal peptide" evidence="3">
    <location>
        <begin position="1"/>
        <end position="19"/>
    </location>
</feature>
<feature type="compositionally biased region" description="Pro residues" evidence="1">
    <location>
        <begin position="326"/>
        <end position="337"/>
    </location>
</feature>
<protein>
    <recommendedName>
        <fullName evidence="6">Mid2 domain-containing protein</fullName>
    </recommendedName>
</protein>
<evidence type="ECO:0000313" key="5">
    <source>
        <dbReference type="Proteomes" id="UP001473302"/>
    </source>
</evidence>
<feature type="compositionally biased region" description="Polar residues" evidence="1">
    <location>
        <begin position="215"/>
        <end position="225"/>
    </location>
</feature>
<feature type="region of interest" description="Disordered" evidence="1">
    <location>
        <begin position="285"/>
        <end position="362"/>
    </location>
</feature>
<feature type="compositionally biased region" description="Polar residues" evidence="1">
    <location>
        <begin position="102"/>
        <end position="116"/>
    </location>
</feature>
<feature type="transmembrane region" description="Helical" evidence="2">
    <location>
        <begin position="140"/>
        <end position="160"/>
    </location>
</feature>
<feature type="region of interest" description="Disordered" evidence="1">
    <location>
        <begin position="164"/>
        <end position="240"/>
    </location>
</feature>
<gene>
    <name evidence="4" type="ORF">MFLAVUS_005639</name>
</gene>
<sequence length="362" mass="39675">MRLLYLSLLLLQSVSLIKANEHLPFENVKPTSTVTIFQDERQEPTNIYSSNDRKKDRKDVSTKIDIIYTTIIVATTTSIPDIYNVSDSSNPAQQQQQQQQQSDKNNSNIGPTSINDPNKKNSVVDDLEKDKQALKRMSTILSLVGGLGVIAIVATIVIFTRMRSRHRKQRELDEEGNEGSTYELSNDVDRPNTIHSSDTSIHHNNNDTGPEEESVSSASTNSNDIDQPLIEPSAPPALSIIDEGNRHSLINKEALLHNRRNVISMSSQRSAPSPSAPTAKELDAMVDEQGSTSSSGNDSHHHHPTSSTTQPSNCTRCAPSILVAPELPPPAYTPSAPPHYALPQEPIVIESSLQSRRHSSGG</sequence>
<reference evidence="4 5" key="1">
    <citation type="submission" date="2024-04" db="EMBL/GenBank/DDBJ databases">
        <title>genome sequences of Mucor flavus KT1a and Helicostylum pulchrum KT1b strains isolated from the surface of a dry-aged beef.</title>
        <authorList>
            <person name="Toyotome T."/>
            <person name="Hosono M."/>
            <person name="Torimaru M."/>
            <person name="Fukuda K."/>
            <person name="Mikami N."/>
        </authorList>
    </citation>
    <scope>NUCLEOTIDE SEQUENCE [LARGE SCALE GENOMIC DNA]</scope>
    <source>
        <strain evidence="4 5">KT1a</strain>
    </source>
</reference>
<evidence type="ECO:0000313" key="4">
    <source>
        <dbReference type="EMBL" id="GAA5812189.1"/>
    </source>
</evidence>
<evidence type="ECO:0008006" key="6">
    <source>
        <dbReference type="Google" id="ProtNLM"/>
    </source>
</evidence>
<feature type="region of interest" description="Disordered" evidence="1">
    <location>
        <begin position="84"/>
        <end position="123"/>
    </location>
</feature>
<organism evidence="4 5">
    <name type="scientific">Mucor flavus</name>
    <dbReference type="NCBI Taxonomy" id="439312"/>
    <lineage>
        <taxon>Eukaryota</taxon>
        <taxon>Fungi</taxon>
        <taxon>Fungi incertae sedis</taxon>
        <taxon>Mucoromycota</taxon>
        <taxon>Mucoromycotina</taxon>
        <taxon>Mucoromycetes</taxon>
        <taxon>Mucorales</taxon>
        <taxon>Mucorineae</taxon>
        <taxon>Mucoraceae</taxon>
        <taxon>Mucor</taxon>
    </lineage>
</organism>
<keyword evidence="2" id="KW-0472">Membrane</keyword>
<accession>A0ABP9YZA0</accession>
<evidence type="ECO:0000256" key="1">
    <source>
        <dbReference type="SAM" id="MobiDB-lite"/>
    </source>
</evidence>
<dbReference type="Proteomes" id="UP001473302">
    <property type="component" value="Unassembled WGS sequence"/>
</dbReference>